<dbReference type="Proteomes" id="UP001321473">
    <property type="component" value="Unassembled WGS sequence"/>
</dbReference>
<sequence>MCCPFNSARQFNLYKRAGGAHLSLRQGHSKCKPWRRAAHRFLAAEHSIPPYVSLCVQNKTCCHHSS</sequence>
<organism evidence="1 2">
    <name type="scientific">Amblyomma americanum</name>
    <name type="common">Lone star tick</name>
    <dbReference type="NCBI Taxonomy" id="6943"/>
    <lineage>
        <taxon>Eukaryota</taxon>
        <taxon>Metazoa</taxon>
        <taxon>Ecdysozoa</taxon>
        <taxon>Arthropoda</taxon>
        <taxon>Chelicerata</taxon>
        <taxon>Arachnida</taxon>
        <taxon>Acari</taxon>
        <taxon>Parasitiformes</taxon>
        <taxon>Ixodida</taxon>
        <taxon>Ixodoidea</taxon>
        <taxon>Ixodidae</taxon>
        <taxon>Amblyomminae</taxon>
        <taxon>Amblyomma</taxon>
    </lineage>
</organism>
<dbReference type="EMBL" id="JARKHS020011097">
    <property type="protein sequence ID" value="KAK8778112.1"/>
    <property type="molecule type" value="Genomic_DNA"/>
</dbReference>
<dbReference type="AlphaFoldDB" id="A0AAQ4ETT1"/>
<evidence type="ECO:0000313" key="2">
    <source>
        <dbReference type="Proteomes" id="UP001321473"/>
    </source>
</evidence>
<protein>
    <submittedName>
        <fullName evidence="1">Uncharacterized protein</fullName>
    </submittedName>
</protein>
<accession>A0AAQ4ETT1</accession>
<gene>
    <name evidence="1" type="ORF">V5799_020544</name>
</gene>
<keyword evidence="2" id="KW-1185">Reference proteome</keyword>
<evidence type="ECO:0000313" key="1">
    <source>
        <dbReference type="EMBL" id="KAK8778112.1"/>
    </source>
</evidence>
<reference evidence="1 2" key="1">
    <citation type="journal article" date="2023" name="Arcadia Sci">
        <title>De novo assembly of a long-read Amblyomma americanum tick genome.</title>
        <authorList>
            <person name="Chou S."/>
            <person name="Poskanzer K.E."/>
            <person name="Rollins M."/>
            <person name="Thuy-Boun P.S."/>
        </authorList>
    </citation>
    <scope>NUCLEOTIDE SEQUENCE [LARGE SCALE GENOMIC DNA]</scope>
    <source>
        <strain evidence="1">F_SG_1</strain>
        <tissue evidence="1">Salivary glands</tissue>
    </source>
</reference>
<comment type="caution">
    <text evidence="1">The sequence shown here is derived from an EMBL/GenBank/DDBJ whole genome shotgun (WGS) entry which is preliminary data.</text>
</comment>
<proteinExistence type="predicted"/>
<name>A0AAQ4ETT1_AMBAM</name>